<accession>A0A6M3LQZ0</accession>
<sequence length="54" mass="6308">MSSKITLPDKIDKMPCYMPAPLFKAYCLNMDCPNIKRLDCDQCVKKFSLKDYIE</sequence>
<evidence type="ECO:0000313" key="1">
    <source>
        <dbReference type="EMBL" id="QJA97756.1"/>
    </source>
</evidence>
<dbReference type="EMBL" id="MT143522">
    <property type="protein sequence ID" value="QJA97756.1"/>
    <property type="molecule type" value="Genomic_DNA"/>
</dbReference>
<organism evidence="1">
    <name type="scientific">viral metagenome</name>
    <dbReference type="NCBI Taxonomy" id="1070528"/>
    <lineage>
        <taxon>unclassified sequences</taxon>
        <taxon>metagenomes</taxon>
        <taxon>organismal metagenomes</taxon>
    </lineage>
</organism>
<protein>
    <submittedName>
        <fullName evidence="1">Uncharacterized protein</fullName>
    </submittedName>
</protein>
<dbReference type="AlphaFoldDB" id="A0A6M3LQZ0"/>
<reference evidence="1" key="1">
    <citation type="submission" date="2020-03" db="EMBL/GenBank/DDBJ databases">
        <title>The deep terrestrial virosphere.</title>
        <authorList>
            <person name="Holmfeldt K."/>
            <person name="Nilsson E."/>
            <person name="Simone D."/>
            <person name="Lopez-Fernandez M."/>
            <person name="Wu X."/>
            <person name="de Brujin I."/>
            <person name="Lundin D."/>
            <person name="Andersson A."/>
            <person name="Bertilsson S."/>
            <person name="Dopson M."/>
        </authorList>
    </citation>
    <scope>NUCLEOTIDE SEQUENCE</scope>
    <source>
        <strain evidence="1">MM415B05976</strain>
    </source>
</reference>
<gene>
    <name evidence="1" type="ORF">MM415B05976_0006</name>
</gene>
<name>A0A6M3LQZ0_9ZZZZ</name>
<proteinExistence type="predicted"/>